<dbReference type="InterPro" id="IPR018823">
    <property type="entry name" value="ArAE_2_N"/>
</dbReference>
<feature type="region of interest" description="Disordered" evidence="5">
    <location>
        <begin position="819"/>
        <end position="842"/>
    </location>
</feature>
<proteinExistence type="predicted"/>
<evidence type="ECO:0000259" key="8">
    <source>
        <dbReference type="Pfam" id="PF10337"/>
    </source>
</evidence>
<organism evidence="10 11">
    <name type="scientific">Marasmius tenuissimus</name>
    <dbReference type="NCBI Taxonomy" id="585030"/>
    <lineage>
        <taxon>Eukaryota</taxon>
        <taxon>Fungi</taxon>
        <taxon>Dikarya</taxon>
        <taxon>Basidiomycota</taxon>
        <taxon>Agaricomycotina</taxon>
        <taxon>Agaricomycetes</taxon>
        <taxon>Agaricomycetidae</taxon>
        <taxon>Agaricales</taxon>
        <taxon>Marasmiineae</taxon>
        <taxon>Marasmiaceae</taxon>
        <taxon>Marasmius</taxon>
    </lineage>
</organism>
<evidence type="ECO:0000256" key="3">
    <source>
        <dbReference type="ARBA" id="ARBA00022989"/>
    </source>
</evidence>
<feature type="transmembrane region" description="Helical" evidence="6">
    <location>
        <begin position="672"/>
        <end position="692"/>
    </location>
</feature>
<feature type="compositionally biased region" description="Polar residues" evidence="5">
    <location>
        <begin position="372"/>
        <end position="385"/>
    </location>
</feature>
<dbReference type="Pfam" id="PF10337">
    <property type="entry name" value="ArAE_2_N"/>
    <property type="match status" value="1"/>
</dbReference>
<feature type="region of interest" description="Disordered" evidence="5">
    <location>
        <begin position="1"/>
        <end position="29"/>
    </location>
</feature>
<evidence type="ECO:0000313" key="10">
    <source>
        <dbReference type="EMBL" id="KAL0071119.1"/>
    </source>
</evidence>
<feature type="domain" description="DUF2421" evidence="7">
    <location>
        <begin position="785"/>
        <end position="952"/>
    </location>
</feature>
<feature type="compositionally biased region" description="Polar residues" evidence="5">
    <location>
        <begin position="12"/>
        <end position="29"/>
    </location>
</feature>
<keyword evidence="2 6" id="KW-0812">Transmembrane</keyword>
<keyword evidence="3 6" id="KW-1133">Transmembrane helix</keyword>
<evidence type="ECO:0000256" key="1">
    <source>
        <dbReference type="ARBA" id="ARBA00004141"/>
    </source>
</evidence>
<dbReference type="Pfam" id="PF13515">
    <property type="entry name" value="FUSC_2"/>
    <property type="match status" value="1"/>
</dbReference>
<comment type="subcellular location">
    <subcellularLocation>
        <location evidence="1">Membrane</location>
        <topology evidence="1">Multi-pass membrane protein</topology>
    </subcellularLocation>
</comment>
<feature type="transmembrane region" description="Helical" evidence="6">
    <location>
        <begin position="704"/>
        <end position="722"/>
    </location>
</feature>
<feature type="transmembrane region" description="Helical" evidence="6">
    <location>
        <begin position="226"/>
        <end position="250"/>
    </location>
</feature>
<feature type="domain" description="Integral membrane bound transporter" evidence="9">
    <location>
        <begin position="644"/>
        <end position="780"/>
    </location>
</feature>
<feature type="region of interest" description="Disordered" evidence="5">
    <location>
        <begin position="364"/>
        <end position="385"/>
    </location>
</feature>
<accession>A0ABR3ACQ1</accession>
<feature type="transmembrane region" description="Helical" evidence="6">
    <location>
        <begin position="796"/>
        <end position="815"/>
    </location>
</feature>
<evidence type="ECO:0000259" key="9">
    <source>
        <dbReference type="Pfam" id="PF13515"/>
    </source>
</evidence>
<feature type="compositionally biased region" description="Basic and acidic residues" evidence="5">
    <location>
        <begin position="819"/>
        <end position="836"/>
    </location>
</feature>
<dbReference type="Pfam" id="PF10334">
    <property type="entry name" value="BRE4"/>
    <property type="match status" value="1"/>
</dbReference>
<dbReference type="Proteomes" id="UP001437256">
    <property type="component" value="Unassembled WGS sequence"/>
</dbReference>
<feature type="compositionally biased region" description="Basic and acidic residues" evidence="5">
    <location>
        <begin position="1"/>
        <end position="11"/>
    </location>
</feature>
<feature type="transmembrane region" description="Helical" evidence="6">
    <location>
        <begin position="766"/>
        <end position="784"/>
    </location>
</feature>
<comment type="caution">
    <text evidence="10">The sequence shown here is derived from an EMBL/GenBank/DDBJ whole genome shotgun (WGS) entry which is preliminary data.</text>
</comment>
<evidence type="ECO:0000256" key="6">
    <source>
        <dbReference type="SAM" id="Phobius"/>
    </source>
</evidence>
<dbReference type="PANTHER" id="PTHR37994">
    <property type="entry name" value="ARAE_2_N DOMAIN-CONTAINING PROTEIN-RELATED"/>
    <property type="match status" value="1"/>
</dbReference>
<evidence type="ECO:0000256" key="4">
    <source>
        <dbReference type="ARBA" id="ARBA00023136"/>
    </source>
</evidence>
<gene>
    <name evidence="10" type="ORF">AAF712_001677</name>
</gene>
<protein>
    <recommendedName>
        <fullName evidence="12">ER transporter 6TM N-terminal domain-containing protein</fullName>
    </recommendedName>
</protein>
<sequence>MSKTKEADISNKEPTSSSDDSQITRTNPETRTSKHFTLPAWITSNITSTHALKVFFRCWLASWVAVVIMLPNASLQALGTSAFFAILSSFFLPPNMPVQLFLFMISTLVVGILMGWGIGAAAMRAADAVRSPALLQAASAQVQQSIASNPEYQANPSLAQTIAVFSGVFLDVRASVVYGCFLGFGAFVFGLMRAYAPKLVFLSIFGTIGIDIFCTLGPLFPTPRFTILSSFLKAVGCYAGIAVIVTICVFPETMSHSYLSVICQQLDRVCNIVNLQEDILRSSPSDLGASDSPIAVKSKGLRSLLIGNQKQLEGLAGFVSLEFSWGRWSSDDVKDILEPMLGLVTRTAGFSTFLNLAERNAQDSARADDLSPASTRTGNSTSARGSNDAYLLRHIQQSNIAVEEQYSVRLVDILPLLEQSTAALRRACVDGVECTRKNLENINKHRWSRNAPLDESLVKELDACIEHLRSELTTFKTSDRMILLEPFKPFLSDEILSSSEGRSVPLRNLFISYVFGSNLIAMSESTLTLMETVQRTMAKRGRNRLWAPKGLRKLGSFVRQRDGDDVAVTGEDTSPAETFKMQDLNDYKKDPDSAPPTNVFQKTMNGVHSFYQWTKTAEAMFVFKYAIISVLLWLPAVFRRSANFYYVQKGLWALIMAQTTMNIYASDQIFNLVTRLMGTVVGLVLGLVAWYMGNGHGNGNPYGLATAVGLWNIPVVFLRIYAPPQYLSGILLAAATYALIVGYSWVDGHLVSYGSPGIGWEVAWRRFVLVSIGSGASFIIMMLPPQSGRKAVRRRNASLIGGISSLYAFLMATWLSDDSSSKQRKGSDSEDQDPLKHGSPSPLWTKEFRKRLFGLAEEVNTIRGLTALAKWEGSIRGRWPSEDYHRLIEKQAEMIPPLAQLANALVYMDHEWRLKLLHRTGVLNPNFITEVISVFSMLSQSLQTGEPLHECLDELHEITQKICGTVPFEGFVKWRDMFERSRITV</sequence>
<dbReference type="InterPro" id="IPR018820">
    <property type="entry name" value="BRE4-related_DUF2421"/>
</dbReference>
<evidence type="ECO:0000256" key="5">
    <source>
        <dbReference type="SAM" id="MobiDB-lite"/>
    </source>
</evidence>
<feature type="domain" description="Putative ER transporter 6TM N-terminal" evidence="8">
    <location>
        <begin position="37"/>
        <end position="484"/>
    </location>
</feature>
<name>A0ABR3ACQ1_9AGAR</name>
<dbReference type="PANTHER" id="PTHR37994:SF3">
    <property type="entry name" value="ER TRANSPORTER 6TM N-TERMINAL DOMAIN-CONTAINING PROTEIN"/>
    <property type="match status" value="1"/>
</dbReference>
<feature type="transmembrane region" description="Helical" evidence="6">
    <location>
        <begin position="729"/>
        <end position="746"/>
    </location>
</feature>
<evidence type="ECO:0000313" key="11">
    <source>
        <dbReference type="Proteomes" id="UP001437256"/>
    </source>
</evidence>
<evidence type="ECO:0000259" key="7">
    <source>
        <dbReference type="Pfam" id="PF10334"/>
    </source>
</evidence>
<feature type="transmembrane region" description="Helical" evidence="6">
    <location>
        <begin position="100"/>
        <end position="122"/>
    </location>
</feature>
<feature type="transmembrane region" description="Helical" evidence="6">
    <location>
        <begin position="199"/>
        <end position="220"/>
    </location>
</feature>
<keyword evidence="4 6" id="KW-0472">Membrane</keyword>
<evidence type="ECO:0008006" key="12">
    <source>
        <dbReference type="Google" id="ProtNLM"/>
    </source>
</evidence>
<keyword evidence="11" id="KW-1185">Reference proteome</keyword>
<reference evidence="10 11" key="1">
    <citation type="submission" date="2024-05" db="EMBL/GenBank/DDBJ databases">
        <title>A draft genome resource for the thread blight pathogen Marasmius tenuissimus strain MS-2.</title>
        <authorList>
            <person name="Yulfo-Soto G.E."/>
            <person name="Baruah I.K."/>
            <person name="Amoako-Attah I."/>
            <person name="Bukari Y."/>
            <person name="Meinhardt L.W."/>
            <person name="Bailey B.A."/>
            <person name="Cohen S.P."/>
        </authorList>
    </citation>
    <scope>NUCLEOTIDE SEQUENCE [LARGE SCALE GENOMIC DNA]</scope>
    <source>
        <strain evidence="10 11">MS-2</strain>
    </source>
</reference>
<evidence type="ECO:0000256" key="2">
    <source>
        <dbReference type="ARBA" id="ARBA00022692"/>
    </source>
</evidence>
<dbReference type="EMBL" id="JBBXMP010000004">
    <property type="protein sequence ID" value="KAL0071119.1"/>
    <property type="molecule type" value="Genomic_DNA"/>
</dbReference>
<dbReference type="InterPro" id="IPR049453">
    <property type="entry name" value="Memb_transporter_dom"/>
</dbReference>
<feature type="transmembrane region" description="Helical" evidence="6">
    <location>
        <begin position="621"/>
        <end position="638"/>
    </location>
</feature>
<feature type="transmembrane region" description="Helical" evidence="6">
    <location>
        <begin position="175"/>
        <end position="192"/>
    </location>
</feature>